<name>A0A453QK34_AEGTS</name>
<reference evidence="2" key="1">
    <citation type="journal article" date="2014" name="Science">
        <title>Ancient hybridizations among the ancestral genomes of bread wheat.</title>
        <authorList>
            <consortium name="International Wheat Genome Sequencing Consortium,"/>
            <person name="Marcussen T."/>
            <person name="Sandve S.R."/>
            <person name="Heier L."/>
            <person name="Spannagl M."/>
            <person name="Pfeifer M."/>
            <person name="Jakobsen K.S."/>
            <person name="Wulff B.B."/>
            <person name="Steuernagel B."/>
            <person name="Mayer K.F."/>
            <person name="Olsen O.A."/>
        </authorList>
    </citation>
    <scope>NUCLEOTIDE SEQUENCE [LARGE SCALE GENOMIC DNA]</scope>
    <source>
        <strain evidence="2">cv. AL8/78</strain>
    </source>
</reference>
<dbReference type="GeneID" id="109765336"/>
<accession>A0A453QK34</accession>
<keyword evidence="2" id="KW-1185">Reference proteome</keyword>
<reference evidence="2" key="2">
    <citation type="journal article" date="2017" name="Nat. Plants">
        <title>The Aegilops tauschii genome reveals multiple impacts of transposons.</title>
        <authorList>
            <person name="Zhao G."/>
            <person name="Zou C."/>
            <person name="Li K."/>
            <person name="Wang K."/>
            <person name="Li T."/>
            <person name="Gao L."/>
            <person name="Zhang X."/>
            <person name="Wang H."/>
            <person name="Yang Z."/>
            <person name="Liu X."/>
            <person name="Jiang W."/>
            <person name="Mao L."/>
            <person name="Kong X."/>
            <person name="Jiao Y."/>
            <person name="Jia J."/>
        </authorList>
    </citation>
    <scope>NUCLEOTIDE SEQUENCE [LARGE SCALE GENOMIC DNA]</scope>
    <source>
        <strain evidence="2">cv. AL8/78</strain>
    </source>
</reference>
<dbReference type="Gramene" id="AET7Gv20188200.1">
    <property type="protein sequence ID" value="AET7Gv20188200.1"/>
    <property type="gene ID" value="AET7Gv20188200"/>
</dbReference>
<evidence type="ECO:0000313" key="1">
    <source>
        <dbReference type="EnsemblPlants" id="AET7Gv20188200.1"/>
    </source>
</evidence>
<dbReference type="OMA" id="ETIVMRR"/>
<evidence type="ECO:0000313" key="2">
    <source>
        <dbReference type="Proteomes" id="UP000015105"/>
    </source>
</evidence>
<proteinExistence type="predicted"/>
<dbReference type="AlphaFoldDB" id="A0A453QK34"/>
<reference evidence="1" key="5">
    <citation type="journal article" date="2021" name="G3 (Bethesda)">
        <title>Aegilops tauschii genome assembly Aet v5.0 features greater sequence contiguity and improved annotation.</title>
        <authorList>
            <person name="Wang L."/>
            <person name="Zhu T."/>
            <person name="Rodriguez J.C."/>
            <person name="Deal K.R."/>
            <person name="Dubcovsky J."/>
            <person name="McGuire P.E."/>
            <person name="Lux T."/>
            <person name="Spannagl M."/>
            <person name="Mayer K.F.X."/>
            <person name="Baldrich P."/>
            <person name="Meyers B.C."/>
            <person name="Huo N."/>
            <person name="Gu Y.Q."/>
            <person name="Zhou H."/>
            <person name="Devos K.M."/>
            <person name="Bennetzen J.L."/>
            <person name="Unver T."/>
            <person name="Budak H."/>
            <person name="Gulick P.J."/>
            <person name="Galiba G."/>
            <person name="Kalapos B."/>
            <person name="Nelson D.R."/>
            <person name="Li P."/>
            <person name="You F.M."/>
            <person name="Luo M.C."/>
            <person name="Dvorak J."/>
        </authorList>
    </citation>
    <scope>NUCLEOTIDE SEQUENCE [LARGE SCALE GENOMIC DNA]</scope>
    <source>
        <strain evidence="1">cv. AL8/78</strain>
    </source>
</reference>
<dbReference type="OrthoDB" id="601904at2759"/>
<dbReference type="KEGG" id="ats:109765336"/>
<dbReference type="EnsemblPlants" id="AET7Gv20188200.1">
    <property type="protein sequence ID" value="AET7Gv20188200.1"/>
    <property type="gene ID" value="AET7Gv20188200"/>
</dbReference>
<protein>
    <submittedName>
        <fullName evidence="1">Uncharacterized protein</fullName>
    </submittedName>
</protein>
<reference evidence="1" key="4">
    <citation type="submission" date="2019-03" db="UniProtKB">
        <authorList>
            <consortium name="EnsemblPlants"/>
        </authorList>
    </citation>
    <scope>IDENTIFICATION</scope>
</reference>
<sequence>MPDCLIKASGSRGSMAMERFFTALVFCEAPLDGYGTSVLTAGTVKRLVSGGRHATKPAVANKPDSEKAQGYFTGKPTAQRRPGFELAFDGLNCFDTIVMH</sequence>
<dbReference type="RefSeq" id="XP_020179721.1">
    <property type="nucleotide sequence ID" value="XM_020324132.4"/>
</dbReference>
<reference evidence="1" key="3">
    <citation type="journal article" date="2017" name="Nature">
        <title>Genome sequence of the progenitor of the wheat D genome Aegilops tauschii.</title>
        <authorList>
            <person name="Luo M.C."/>
            <person name="Gu Y.Q."/>
            <person name="Puiu D."/>
            <person name="Wang H."/>
            <person name="Twardziok S.O."/>
            <person name="Deal K.R."/>
            <person name="Huo N."/>
            <person name="Zhu T."/>
            <person name="Wang L."/>
            <person name="Wang Y."/>
            <person name="McGuire P.E."/>
            <person name="Liu S."/>
            <person name="Long H."/>
            <person name="Ramasamy R.K."/>
            <person name="Rodriguez J.C."/>
            <person name="Van S.L."/>
            <person name="Yuan L."/>
            <person name="Wang Z."/>
            <person name="Xia Z."/>
            <person name="Xiao L."/>
            <person name="Anderson O.D."/>
            <person name="Ouyang S."/>
            <person name="Liang Y."/>
            <person name="Zimin A.V."/>
            <person name="Pertea G."/>
            <person name="Qi P."/>
            <person name="Bennetzen J.L."/>
            <person name="Dai X."/>
            <person name="Dawson M.W."/>
            <person name="Muller H.G."/>
            <person name="Kugler K."/>
            <person name="Rivarola-Duarte L."/>
            <person name="Spannagl M."/>
            <person name="Mayer K.F.X."/>
            <person name="Lu F.H."/>
            <person name="Bevan M.W."/>
            <person name="Leroy P."/>
            <person name="Li P."/>
            <person name="You F.M."/>
            <person name="Sun Q."/>
            <person name="Liu Z."/>
            <person name="Lyons E."/>
            <person name="Wicker T."/>
            <person name="Salzberg S.L."/>
            <person name="Devos K.M."/>
            <person name="Dvorak J."/>
        </authorList>
    </citation>
    <scope>NUCLEOTIDE SEQUENCE [LARGE SCALE GENOMIC DNA]</scope>
    <source>
        <strain evidence="1">cv. AL8/78</strain>
    </source>
</reference>
<organism evidence="1 2">
    <name type="scientific">Aegilops tauschii subsp. strangulata</name>
    <name type="common">Goatgrass</name>
    <dbReference type="NCBI Taxonomy" id="200361"/>
    <lineage>
        <taxon>Eukaryota</taxon>
        <taxon>Viridiplantae</taxon>
        <taxon>Streptophyta</taxon>
        <taxon>Embryophyta</taxon>
        <taxon>Tracheophyta</taxon>
        <taxon>Spermatophyta</taxon>
        <taxon>Magnoliopsida</taxon>
        <taxon>Liliopsida</taxon>
        <taxon>Poales</taxon>
        <taxon>Poaceae</taxon>
        <taxon>BOP clade</taxon>
        <taxon>Pooideae</taxon>
        <taxon>Triticodae</taxon>
        <taxon>Triticeae</taxon>
        <taxon>Triticinae</taxon>
        <taxon>Aegilops</taxon>
    </lineage>
</organism>
<dbReference type="Proteomes" id="UP000015105">
    <property type="component" value="Chromosome 7D"/>
</dbReference>